<keyword evidence="3" id="KW-1185">Reference proteome</keyword>
<keyword evidence="1" id="KW-0812">Transmembrane</keyword>
<protein>
    <submittedName>
        <fullName evidence="2">Uncharacterized protein</fullName>
    </submittedName>
</protein>
<dbReference type="RefSeq" id="WP_283767226.1">
    <property type="nucleotide sequence ID" value="NZ_JAQOSO010000074.1"/>
</dbReference>
<proteinExistence type="predicted"/>
<keyword evidence="1" id="KW-1133">Transmembrane helix</keyword>
<dbReference type="EMBL" id="JAQOSO010000074">
    <property type="protein sequence ID" value="MDJ1174910.1"/>
    <property type="molecule type" value="Genomic_DNA"/>
</dbReference>
<organism evidence="2 3">
    <name type="scientific">Roseofilum capinflatum BLCC-M114</name>
    <dbReference type="NCBI Taxonomy" id="3022440"/>
    <lineage>
        <taxon>Bacteria</taxon>
        <taxon>Bacillati</taxon>
        <taxon>Cyanobacteriota</taxon>
        <taxon>Cyanophyceae</taxon>
        <taxon>Desertifilales</taxon>
        <taxon>Desertifilaceae</taxon>
        <taxon>Roseofilum</taxon>
        <taxon>Roseofilum capinflatum</taxon>
    </lineage>
</organism>
<dbReference type="Proteomes" id="UP001235849">
    <property type="component" value="Unassembled WGS sequence"/>
</dbReference>
<sequence>MRELSYFTPTPVASAGVPDLQAEHNALETMTSVDWGWLGWVKSLIFLLLLGVTTVGVLFLALGIVSPVEQALEADSER</sequence>
<gene>
    <name evidence="2" type="ORF">PMG25_12470</name>
</gene>
<evidence type="ECO:0000313" key="2">
    <source>
        <dbReference type="EMBL" id="MDJ1174910.1"/>
    </source>
</evidence>
<feature type="transmembrane region" description="Helical" evidence="1">
    <location>
        <begin position="44"/>
        <end position="68"/>
    </location>
</feature>
<evidence type="ECO:0000313" key="3">
    <source>
        <dbReference type="Proteomes" id="UP001235849"/>
    </source>
</evidence>
<comment type="caution">
    <text evidence="2">The sequence shown here is derived from an EMBL/GenBank/DDBJ whole genome shotgun (WGS) entry which is preliminary data.</text>
</comment>
<evidence type="ECO:0000256" key="1">
    <source>
        <dbReference type="SAM" id="Phobius"/>
    </source>
</evidence>
<keyword evidence="1" id="KW-0472">Membrane</keyword>
<reference evidence="2 3" key="1">
    <citation type="submission" date="2023-01" db="EMBL/GenBank/DDBJ databases">
        <title>Novel diversity within Roseofilum (Cyanobacteria; Desertifilaceae) from marine benthic mats with descriptions of four novel species.</title>
        <authorList>
            <person name="Wang Y."/>
            <person name="Berthold D.E."/>
            <person name="Hu J."/>
            <person name="Lefler F.W."/>
            <person name="Laughinghouse H.D. IV."/>
        </authorList>
    </citation>
    <scope>NUCLEOTIDE SEQUENCE [LARGE SCALE GENOMIC DNA]</scope>
    <source>
        <strain evidence="2 3">BLCC-M114</strain>
    </source>
</reference>
<name>A0ABT7B6X8_9CYAN</name>
<accession>A0ABT7B6X8</accession>